<accession>A0AAV4UUU5</accession>
<dbReference type="AlphaFoldDB" id="A0AAV4UUU5"/>
<protein>
    <submittedName>
        <fullName evidence="1">Uncharacterized protein</fullName>
    </submittedName>
</protein>
<keyword evidence="2" id="KW-1185">Reference proteome</keyword>
<evidence type="ECO:0000313" key="2">
    <source>
        <dbReference type="Proteomes" id="UP001054837"/>
    </source>
</evidence>
<organism evidence="1 2">
    <name type="scientific">Caerostris darwini</name>
    <dbReference type="NCBI Taxonomy" id="1538125"/>
    <lineage>
        <taxon>Eukaryota</taxon>
        <taxon>Metazoa</taxon>
        <taxon>Ecdysozoa</taxon>
        <taxon>Arthropoda</taxon>
        <taxon>Chelicerata</taxon>
        <taxon>Arachnida</taxon>
        <taxon>Araneae</taxon>
        <taxon>Araneomorphae</taxon>
        <taxon>Entelegynae</taxon>
        <taxon>Araneoidea</taxon>
        <taxon>Araneidae</taxon>
        <taxon>Caerostris</taxon>
    </lineage>
</organism>
<reference evidence="1 2" key="1">
    <citation type="submission" date="2021-06" db="EMBL/GenBank/DDBJ databases">
        <title>Caerostris darwini draft genome.</title>
        <authorList>
            <person name="Kono N."/>
            <person name="Arakawa K."/>
        </authorList>
    </citation>
    <scope>NUCLEOTIDE SEQUENCE [LARGE SCALE GENOMIC DNA]</scope>
</reference>
<comment type="caution">
    <text evidence="1">The sequence shown here is derived from an EMBL/GenBank/DDBJ whole genome shotgun (WGS) entry which is preliminary data.</text>
</comment>
<name>A0AAV4UUU5_9ARAC</name>
<sequence length="126" mass="14093">MNSFVADSRHIKKDNTKDNPLADTHQDTNIHWCGLLKLKDNEFHSILSSSDCRPRSTARRRCVFVSVAIGTSKSSIKLFALPASNTLSLFEKSSLLEGLNNSCALSGQRRRKAPLESNGFFSRTFF</sequence>
<dbReference type="EMBL" id="BPLQ01011964">
    <property type="protein sequence ID" value="GIY61671.1"/>
    <property type="molecule type" value="Genomic_DNA"/>
</dbReference>
<evidence type="ECO:0000313" key="1">
    <source>
        <dbReference type="EMBL" id="GIY61671.1"/>
    </source>
</evidence>
<proteinExistence type="predicted"/>
<gene>
    <name evidence="1" type="ORF">CDAR_127571</name>
</gene>
<dbReference type="Proteomes" id="UP001054837">
    <property type="component" value="Unassembled WGS sequence"/>
</dbReference>